<sequence length="126" mass="13397">MISATDTRTIRLAYPKEPNWYASLSDVIVEATSALAAAARTAPQTSLILVLHGQPDTPIPAHIRLSAKEALRSLVHTSVLEEPTLRVNLLIAPTSDGPDLQLTLEYLSGPNGEFVQGATIDLGEAA</sequence>
<evidence type="ECO:0000313" key="1">
    <source>
        <dbReference type="EMBL" id="MDP9889092.1"/>
    </source>
</evidence>
<proteinExistence type="predicted"/>
<name>A0ABT9RVK5_9MICC</name>
<evidence type="ECO:0000313" key="2">
    <source>
        <dbReference type="Proteomes" id="UP001226577"/>
    </source>
</evidence>
<accession>A0ABT9RVK5</accession>
<reference evidence="1 2" key="1">
    <citation type="submission" date="2023-07" db="EMBL/GenBank/DDBJ databases">
        <title>Sorghum-associated microbial communities from plants grown in Nebraska, USA.</title>
        <authorList>
            <person name="Schachtman D."/>
        </authorList>
    </citation>
    <scope>NUCLEOTIDE SEQUENCE [LARGE SCALE GENOMIC DNA]</scope>
    <source>
        <strain evidence="1 2">CC222</strain>
    </source>
</reference>
<comment type="caution">
    <text evidence="1">The sequence shown here is derived from an EMBL/GenBank/DDBJ whole genome shotgun (WGS) entry which is preliminary data.</text>
</comment>
<gene>
    <name evidence="1" type="ORF">J2X98_002690</name>
</gene>
<dbReference type="Proteomes" id="UP001226577">
    <property type="component" value="Unassembled WGS sequence"/>
</dbReference>
<keyword evidence="2" id="KW-1185">Reference proteome</keyword>
<protein>
    <submittedName>
        <fullName evidence="1">Uncharacterized protein</fullName>
    </submittedName>
</protein>
<dbReference type="EMBL" id="JAUSRE010000013">
    <property type="protein sequence ID" value="MDP9889092.1"/>
    <property type="molecule type" value="Genomic_DNA"/>
</dbReference>
<dbReference type="RefSeq" id="WP_307308919.1">
    <property type="nucleotide sequence ID" value="NZ_JAUSRE010000013.1"/>
</dbReference>
<organism evidence="1 2">
    <name type="scientific">Pseudarthrobacter enclensis</name>
    <dbReference type="NCBI Taxonomy" id="993070"/>
    <lineage>
        <taxon>Bacteria</taxon>
        <taxon>Bacillati</taxon>
        <taxon>Actinomycetota</taxon>
        <taxon>Actinomycetes</taxon>
        <taxon>Micrococcales</taxon>
        <taxon>Micrococcaceae</taxon>
        <taxon>Pseudarthrobacter</taxon>
    </lineage>
</organism>